<dbReference type="CDD" id="cd03801">
    <property type="entry name" value="GT4_PimA-like"/>
    <property type="match status" value="1"/>
</dbReference>
<feature type="domain" description="Glycosyltransferase subfamily 4-like N-terminal" evidence="1">
    <location>
        <begin position="38"/>
        <end position="188"/>
    </location>
</feature>
<organism evidence="2 3">
    <name type="scientific">Pseudoduganella guangdongensis</name>
    <dbReference type="NCBI Taxonomy" id="2692179"/>
    <lineage>
        <taxon>Bacteria</taxon>
        <taxon>Pseudomonadati</taxon>
        <taxon>Pseudomonadota</taxon>
        <taxon>Betaproteobacteria</taxon>
        <taxon>Burkholderiales</taxon>
        <taxon>Oxalobacteraceae</taxon>
        <taxon>Telluria group</taxon>
        <taxon>Pseudoduganella</taxon>
    </lineage>
</organism>
<evidence type="ECO:0000313" key="2">
    <source>
        <dbReference type="EMBL" id="MYN05232.1"/>
    </source>
</evidence>
<dbReference type="InterPro" id="IPR028098">
    <property type="entry name" value="Glyco_trans_4-like_N"/>
</dbReference>
<dbReference type="GO" id="GO:0016757">
    <property type="term" value="F:glycosyltransferase activity"/>
    <property type="evidence" value="ECO:0007669"/>
    <property type="project" value="UniProtKB-ARBA"/>
</dbReference>
<dbReference type="RefSeq" id="WP_161028176.1">
    <property type="nucleotide sequence ID" value="NZ_WWCJ01000026.1"/>
</dbReference>
<proteinExistence type="predicted"/>
<dbReference type="EMBL" id="WWCJ01000026">
    <property type="protein sequence ID" value="MYN05232.1"/>
    <property type="molecule type" value="Genomic_DNA"/>
</dbReference>
<dbReference type="SUPFAM" id="SSF53756">
    <property type="entry name" value="UDP-Glycosyltransferase/glycogen phosphorylase"/>
    <property type="match status" value="1"/>
</dbReference>
<reference evidence="2 3" key="1">
    <citation type="submission" date="2019-12" db="EMBL/GenBank/DDBJ databases">
        <title>Novel species isolated from a subtropical stream in China.</title>
        <authorList>
            <person name="Lu H."/>
        </authorList>
    </citation>
    <scope>NUCLEOTIDE SEQUENCE [LARGE SCALE GENOMIC DNA]</scope>
    <source>
        <strain evidence="2 3">DS3</strain>
    </source>
</reference>
<protein>
    <submittedName>
        <fullName evidence="2">Glycosyltransferase</fullName>
    </submittedName>
</protein>
<dbReference type="PANTHER" id="PTHR12526:SF635">
    <property type="entry name" value="GLYCOSYL TRANSFERASE GROUP 1"/>
    <property type="match status" value="1"/>
</dbReference>
<gene>
    <name evidence="2" type="ORF">GTP41_24355</name>
</gene>
<evidence type="ECO:0000313" key="3">
    <source>
        <dbReference type="Proteomes" id="UP000448575"/>
    </source>
</evidence>
<evidence type="ECO:0000259" key="1">
    <source>
        <dbReference type="Pfam" id="PF13439"/>
    </source>
</evidence>
<keyword evidence="2" id="KW-0808">Transferase</keyword>
<name>A0A6N9HQU1_9BURK</name>
<sequence length="385" mass="40631">MNAPLHAAAAAPPSAAPASAAQEVHRIALVGPLPPPSGGMANQALQLSGLLREAGIDVDFVQTNAPYRPVWAGQLRGVRALFRMLPYLVALWRAAGRVQVFHVMANSGWSWHLFAAPAIWIAHLRGTPVVVNYRGGEAANFLKQAAAWMRPSLRRSAALAVPSGFLAHVFGQHGIASVIVPNIINLERFSADAAPRAPGGLRLLVARNLEDLYDNASALRAFAQVRQSHPDAQLTVAGSGPLRSELEQLARDLGVADAVRFTGRVDTTDMPALYRAADIMLNPSLIDNMPNSVLEALASGTLVVSTNVGGVPYIVEDGATALLVPPANPAAMAQAVLRLAAEPALAEALRSAGRASVAQYAWNSIKPRLLEVYGQALASKGGRRP</sequence>
<keyword evidence="3" id="KW-1185">Reference proteome</keyword>
<dbReference type="AlphaFoldDB" id="A0A6N9HQU1"/>
<comment type="caution">
    <text evidence="2">The sequence shown here is derived from an EMBL/GenBank/DDBJ whole genome shotgun (WGS) entry which is preliminary data.</text>
</comment>
<accession>A0A6N9HQU1</accession>
<dbReference type="Proteomes" id="UP000448575">
    <property type="component" value="Unassembled WGS sequence"/>
</dbReference>
<dbReference type="PANTHER" id="PTHR12526">
    <property type="entry name" value="GLYCOSYLTRANSFERASE"/>
    <property type="match status" value="1"/>
</dbReference>
<dbReference type="Gene3D" id="3.40.50.2000">
    <property type="entry name" value="Glycogen Phosphorylase B"/>
    <property type="match status" value="2"/>
</dbReference>
<dbReference type="Pfam" id="PF13439">
    <property type="entry name" value="Glyco_transf_4"/>
    <property type="match status" value="1"/>
</dbReference>
<dbReference type="Pfam" id="PF13692">
    <property type="entry name" value="Glyco_trans_1_4"/>
    <property type="match status" value="1"/>
</dbReference>